<sequence>MKILYINNDGGGFADYISIEPETTISHFVDQRLKHGIAADYLIRVNRQPVSSDYILQEGDRVSLTPTKIEGARGASGQSHGRWETERVQFAPAGR</sequence>
<name>A0A5C5X992_9PLAN</name>
<dbReference type="AlphaFoldDB" id="A0A5C5X992"/>
<proteinExistence type="predicted"/>
<feature type="region of interest" description="Disordered" evidence="1">
    <location>
        <begin position="66"/>
        <end position="95"/>
    </location>
</feature>
<comment type="caution">
    <text evidence="2">The sequence shown here is derived from an EMBL/GenBank/DDBJ whole genome shotgun (WGS) entry which is preliminary data.</text>
</comment>
<protein>
    <recommendedName>
        <fullName evidence="4">Molybdopterin converting factor</fullName>
    </recommendedName>
</protein>
<accession>A0A5C5X992</accession>
<evidence type="ECO:0000256" key="1">
    <source>
        <dbReference type="SAM" id="MobiDB-lite"/>
    </source>
</evidence>
<organism evidence="2 3">
    <name type="scientific">Rubinisphaera italica</name>
    <dbReference type="NCBI Taxonomy" id="2527969"/>
    <lineage>
        <taxon>Bacteria</taxon>
        <taxon>Pseudomonadati</taxon>
        <taxon>Planctomycetota</taxon>
        <taxon>Planctomycetia</taxon>
        <taxon>Planctomycetales</taxon>
        <taxon>Planctomycetaceae</taxon>
        <taxon>Rubinisphaera</taxon>
    </lineage>
</organism>
<dbReference type="RefSeq" id="WP_207310024.1">
    <property type="nucleotide sequence ID" value="NZ_SJPG01000001.1"/>
</dbReference>
<evidence type="ECO:0008006" key="4">
    <source>
        <dbReference type="Google" id="ProtNLM"/>
    </source>
</evidence>
<dbReference type="EMBL" id="SJPG01000001">
    <property type="protein sequence ID" value="TWT59707.1"/>
    <property type="molecule type" value="Genomic_DNA"/>
</dbReference>
<keyword evidence="3" id="KW-1185">Reference proteome</keyword>
<evidence type="ECO:0000313" key="3">
    <source>
        <dbReference type="Proteomes" id="UP000316095"/>
    </source>
</evidence>
<evidence type="ECO:0000313" key="2">
    <source>
        <dbReference type="EMBL" id="TWT59707.1"/>
    </source>
</evidence>
<gene>
    <name evidence="2" type="ORF">Pan54_04170</name>
</gene>
<reference evidence="2 3" key="1">
    <citation type="submission" date="2019-02" db="EMBL/GenBank/DDBJ databases">
        <title>Deep-cultivation of Planctomycetes and their phenomic and genomic characterization uncovers novel biology.</title>
        <authorList>
            <person name="Wiegand S."/>
            <person name="Jogler M."/>
            <person name="Boedeker C."/>
            <person name="Pinto D."/>
            <person name="Vollmers J."/>
            <person name="Rivas-Marin E."/>
            <person name="Kohn T."/>
            <person name="Peeters S.H."/>
            <person name="Heuer A."/>
            <person name="Rast P."/>
            <person name="Oberbeckmann S."/>
            <person name="Bunk B."/>
            <person name="Jeske O."/>
            <person name="Meyerdierks A."/>
            <person name="Storesund J.E."/>
            <person name="Kallscheuer N."/>
            <person name="Luecker S."/>
            <person name="Lage O.M."/>
            <person name="Pohl T."/>
            <person name="Merkel B.J."/>
            <person name="Hornburger P."/>
            <person name="Mueller R.-W."/>
            <person name="Bruemmer F."/>
            <person name="Labrenz M."/>
            <person name="Spormann A.M."/>
            <person name="Op Den Camp H."/>
            <person name="Overmann J."/>
            <person name="Amann R."/>
            <person name="Jetten M.S.M."/>
            <person name="Mascher T."/>
            <person name="Medema M.H."/>
            <person name="Devos D.P."/>
            <person name="Kaster A.-K."/>
            <person name="Ovreas L."/>
            <person name="Rohde M."/>
            <person name="Galperin M.Y."/>
            <person name="Jogler C."/>
        </authorList>
    </citation>
    <scope>NUCLEOTIDE SEQUENCE [LARGE SCALE GENOMIC DNA]</scope>
    <source>
        <strain evidence="2 3">Pan54</strain>
    </source>
</reference>
<dbReference type="Proteomes" id="UP000316095">
    <property type="component" value="Unassembled WGS sequence"/>
</dbReference>